<reference evidence="5 6" key="1">
    <citation type="submission" date="2018-04" db="EMBL/GenBank/DDBJ databases">
        <title>Cupriavidus necator CR12 genome sequencing and assembly.</title>
        <authorList>
            <person name="Ben Fekih I."/>
            <person name="Mazhar H.S."/>
            <person name="Bello S.K."/>
            <person name="Rensing C."/>
        </authorList>
    </citation>
    <scope>NUCLEOTIDE SEQUENCE [LARGE SCALE GENOMIC DNA]</scope>
    <source>
        <strain evidence="5 6">CR12</strain>
    </source>
</reference>
<protein>
    <submittedName>
        <fullName evidence="5">DUF1294 domain-containing protein</fullName>
    </submittedName>
</protein>
<dbReference type="GO" id="GO:0043488">
    <property type="term" value="P:regulation of mRNA stability"/>
    <property type="evidence" value="ECO:0007669"/>
    <property type="project" value="TreeGrafter"/>
</dbReference>
<feature type="transmembrane region" description="Helical" evidence="3">
    <location>
        <begin position="171"/>
        <end position="191"/>
    </location>
</feature>
<keyword evidence="3" id="KW-0812">Transmembrane</keyword>
<dbReference type="Pfam" id="PF06961">
    <property type="entry name" value="DUF1294"/>
    <property type="match status" value="1"/>
</dbReference>
<dbReference type="InterPro" id="IPR012340">
    <property type="entry name" value="NA-bd_OB-fold"/>
</dbReference>
<comment type="caution">
    <text evidence="5">The sequence shown here is derived from an EMBL/GenBank/DDBJ whole genome shotgun (WGS) entry which is preliminary data.</text>
</comment>
<dbReference type="AlphaFoldDB" id="A0A367PT77"/>
<evidence type="ECO:0000259" key="4">
    <source>
        <dbReference type="PROSITE" id="PS51857"/>
    </source>
</evidence>
<dbReference type="PROSITE" id="PS51857">
    <property type="entry name" value="CSD_2"/>
    <property type="match status" value="1"/>
</dbReference>
<feature type="domain" description="CSD" evidence="4">
    <location>
        <begin position="2"/>
        <end position="67"/>
    </location>
</feature>
<name>A0A367PT77_CUPNE</name>
<dbReference type="Proteomes" id="UP000253501">
    <property type="component" value="Unassembled WGS sequence"/>
</dbReference>
<organism evidence="5 6">
    <name type="scientific">Cupriavidus necator</name>
    <name type="common">Alcaligenes eutrophus</name>
    <name type="synonym">Ralstonia eutropha</name>
    <dbReference type="NCBI Taxonomy" id="106590"/>
    <lineage>
        <taxon>Bacteria</taxon>
        <taxon>Pseudomonadati</taxon>
        <taxon>Pseudomonadota</taxon>
        <taxon>Betaproteobacteria</taxon>
        <taxon>Burkholderiales</taxon>
        <taxon>Burkholderiaceae</taxon>
        <taxon>Cupriavidus</taxon>
    </lineage>
</organism>
<feature type="transmembrane region" description="Helical" evidence="3">
    <location>
        <begin position="81"/>
        <end position="100"/>
    </location>
</feature>
<dbReference type="SUPFAM" id="SSF50249">
    <property type="entry name" value="Nucleic acid-binding proteins"/>
    <property type="match status" value="1"/>
</dbReference>
<dbReference type="EMBL" id="QDHA01000003">
    <property type="protein sequence ID" value="RCJ10307.1"/>
    <property type="molecule type" value="Genomic_DNA"/>
</dbReference>
<evidence type="ECO:0000256" key="1">
    <source>
        <dbReference type="ARBA" id="ARBA00022553"/>
    </source>
</evidence>
<evidence type="ECO:0000256" key="3">
    <source>
        <dbReference type="SAM" id="Phobius"/>
    </source>
</evidence>
<sequence length="193" mass="20808">MKKAGRIKSWNADKGYGFIDVHADVKDVFFHVTAVQTRSVQPKPGDRVSFVIARGKDGRMQALNVTIVGAQKSATSADASWLPALLGLAALAVIITSSLGGYLPRQVGIVSLLTSIVAFVAYAVDKARASRNAWRISEANLHFLALCGGWPGALAAQHLLRHKNRKQEFQVTFWGTVALNIGAMALWKTVIAV</sequence>
<evidence type="ECO:0000313" key="5">
    <source>
        <dbReference type="EMBL" id="RCJ10307.1"/>
    </source>
</evidence>
<accession>A0A367PT77</accession>
<dbReference type="GO" id="GO:0003730">
    <property type="term" value="F:mRNA 3'-UTR binding"/>
    <property type="evidence" value="ECO:0007669"/>
    <property type="project" value="TreeGrafter"/>
</dbReference>
<keyword evidence="3" id="KW-0472">Membrane</keyword>
<keyword evidence="1" id="KW-0597">Phosphoprotein</keyword>
<proteinExistence type="predicted"/>
<dbReference type="Gene3D" id="2.40.50.140">
    <property type="entry name" value="Nucleic acid-binding proteins"/>
    <property type="match status" value="1"/>
</dbReference>
<dbReference type="RefSeq" id="WP_114130333.1">
    <property type="nucleotide sequence ID" value="NZ_CP068434.1"/>
</dbReference>
<dbReference type="PANTHER" id="PTHR12962:SF1">
    <property type="entry name" value="COLD SHOCK DOMAIN-CONTAINING PROTEIN CG9705"/>
    <property type="match status" value="1"/>
</dbReference>
<dbReference type="CDD" id="cd04458">
    <property type="entry name" value="CSP_CDS"/>
    <property type="match status" value="1"/>
</dbReference>
<evidence type="ECO:0000256" key="2">
    <source>
        <dbReference type="RuleBase" id="RU000408"/>
    </source>
</evidence>
<dbReference type="InterPro" id="IPR002059">
    <property type="entry name" value="CSP_DNA-bd"/>
</dbReference>
<keyword evidence="3" id="KW-1133">Transmembrane helix</keyword>
<dbReference type="PANTHER" id="PTHR12962">
    <property type="entry name" value="CALCIUM-REGULATED HEAT STABLE PROTEIN CRHSP-24-RELATED"/>
    <property type="match status" value="1"/>
</dbReference>
<dbReference type="PRINTS" id="PR00050">
    <property type="entry name" value="COLDSHOCK"/>
</dbReference>
<evidence type="ECO:0000313" key="6">
    <source>
        <dbReference type="Proteomes" id="UP000253501"/>
    </source>
</evidence>
<feature type="transmembrane region" description="Helical" evidence="3">
    <location>
        <begin position="106"/>
        <end position="124"/>
    </location>
</feature>
<dbReference type="GO" id="GO:0005829">
    <property type="term" value="C:cytosol"/>
    <property type="evidence" value="ECO:0007669"/>
    <property type="project" value="UniProtKB-ARBA"/>
</dbReference>
<dbReference type="Pfam" id="PF00313">
    <property type="entry name" value="CSD"/>
    <property type="match status" value="1"/>
</dbReference>
<dbReference type="PROSITE" id="PS00352">
    <property type="entry name" value="CSD_1"/>
    <property type="match status" value="1"/>
</dbReference>
<comment type="subcellular location">
    <subcellularLocation>
        <location evidence="2">Cytoplasm</location>
    </subcellularLocation>
</comment>
<gene>
    <name evidence="5" type="ORF">DDK22_01235</name>
</gene>
<dbReference type="InterPro" id="IPR010718">
    <property type="entry name" value="DUF1294"/>
</dbReference>
<dbReference type="SMART" id="SM00357">
    <property type="entry name" value="CSP"/>
    <property type="match status" value="1"/>
</dbReference>
<dbReference type="InterPro" id="IPR011129">
    <property type="entry name" value="CSD"/>
</dbReference>
<dbReference type="InterPro" id="IPR019844">
    <property type="entry name" value="CSD_CS"/>
</dbReference>
<dbReference type="InterPro" id="IPR052069">
    <property type="entry name" value="Ca-reg_mRNA-binding_domain"/>
</dbReference>